<dbReference type="PANTHER" id="PTHR19384:SF10">
    <property type="entry name" value="NADPH-DEPENDENT DIFLAVIN OXIDOREDUCTASE 1"/>
    <property type="match status" value="1"/>
</dbReference>
<dbReference type="GO" id="GO:0005829">
    <property type="term" value="C:cytosol"/>
    <property type="evidence" value="ECO:0007669"/>
    <property type="project" value="TreeGrafter"/>
</dbReference>
<dbReference type="GO" id="GO:0010181">
    <property type="term" value="F:FMN binding"/>
    <property type="evidence" value="ECO:0007669"/>
    <property type="project" value="InterPro"/>
</dbReference>
<evidence type="ECO:0000256" key="6">
    <source>
        <dbReference type="ARBA" id="ARBA00022643"/>
    </source>
</evidence>
<dbReference type="Gene3D" id="2.40.30.10">
    <property type="entry name" value="Translation factors"/>
    <property type="match status" value="1"/>
</dbReference>
<evidence type="ECO:0000259" key="11">
    <source>
        <dbReference type="PROSITE" id="PS50902"/>
    </source>
</evidence>
<dbReference type="PANTHER" id="PTHR19384">
    <property type="entry name" value="NITRIC OXIDE SYNTHASE-RELATED"/>
    <property type="match status" value="1"/>
</dbReference>
<keyword evidence="5" id="KW-0285">Flavoprotein</keyword>
<protein>
    <submittedName>
        <fullName evidence="13">NADPH-dependent diflavin oxidoreductase 1</fullName>
    </submittedName>
</protein>
<keyword evidence="6" id="KW-0288">FMN</keyword>
<dbReference type="InterPro" id="IPR017927">
    <property type="entry name" value="FAD-bd_FR_type"/>
</dbReference>
<dbReference type="PRINTS" id="PR00371">
    <property type="entry name" value="FPNCR"/>
</dbReference>
<dbReference type="InterPro" id="IPR001094">
    <property type="entry name" value="Flavdoxin-like"/>
</dbReference>
<dbReference type="Pfam" id="PF00667">
    <property type="entry name" value="FAD_binding_1"/>
    <property type="match status" value="1"/>
</dbReference>
<keyword evidence="8" id="KW-0521">NADP</keyword>
<dbReference type="PROSITE" id="PS51384">
    <property type="entry name" value="FAD_FR"/>
    <property type="match status" value="1"/>
</dbReference>
<dbReference type="PROSITE" id="PS50902">
    <property type="entry name" value="FLAVODOXIN_LIKE"/>
    <property type="match status" value="1"/>
</dbReference>
<evidence type="ECO:0000256" key="8">
    <source>
        <dbReference type="ARBA" id="ARBA00022857"/>
    </source>
</evidence>
<evidence type="ECO:0000259" key="12">
    <source>
        <dbReference type="PROSITE" id="PS51384"/>
    </source>
</evidence>
<sequence length="559" mass="64661">MDDCSLQELTEEKLVVFVAATTGQGDDPANMKTFFQTLWNKRSNRNLLKDMYYGVLGLGDSSYQKFNFAAKRLNKLIQILGAKPIINIGLADDQHELGPDFIIDKWVKELFEILLNLYPLPSGLQPITEYFLPPPKYHIKFVESESLDVQSNVENNPKPSDAFSRTNEIEMKISSITKNLRKTSVDHFQDVRLIEFDVTSLSYSHNPGDILTIQPQNLDEYVEEFIECLGLERHLKFYIFSGTNNFKPSPLLPQPCTVEQCVKCYFDIQCVPKRHFFELLSHFTTDENEKEKFLEFASAEGQEEMFNYCTRPKRSILEALADFPFTKNNIPFEYLFNLIPPIKPRDYSIASSCKTIPGRAQILMAVVNYKTILKRPRLGLCSNWLARLELGSLVYIGIKKGTLLFPDSKSECPPVVMIAPGTGCAPFRSYIQERIAFDNSDNLILIFGCRGKDKDYFFKEEWEYLSEKKKLLLFCAFSRDQEDKIYIQHVMKDNYQELWKYIGNANCKIYYAGNAKRIPIDVYEALQYICEKALNLSTKEAEAYMKKNIDKRYQTESWA</sequence>
<keyword evidence="4" id="KW-0963">Cytoplasm</keyword>
<dbReference type="GO" id="GO:0050660">
    <property type="term" value="F:flavin adenine dinucleotide binding"/>
    <property type="evidence" value="ECO:0007669"/>
    <property type="project" value="TreeGrafter"/>
</dbReference>
<dbReference type="Pfam" id="PF00258">
    <property type="entry name" value="Flavodoxin_1"/>
    <property type="match status" value="1"/>
</dbReference>
<keyword evidence="7" id="KW-0274">FAD</keyword>
<name>A0A5N5T0P6_9CRUS</name>
<dbReference type="SUPFAM" id="SSF52343">
    <property type="entry name" value="Ferredoxin reductase-like, C-terminal NADP-linked domain"/>
    <property type="match status" value="1"/>
</dbReference>
<dbReference type="FunFam" id="1.20.990.10:FF:000008">
    <property type="entry name" value="NADPH-dependent diflavin oxidoreductase 1"/>
    <property type="match status" value="1"/>
</dbReference>
<feature type="domain" description="FAD-binding FR-type" evidence="12">
    <location>
        <begin position="166"/>
        <end position="406"/>
    </location>
</feature>
<organism evidence="13 14">
    <name type="scientific">Armadillidium nasatum</name>
    <dbReference type="NCBI Taxonomy" id="96803"/>
    <lineage>
        <taxon>Eukaryota</taxon>
        <taxon>Metazoa</taxon>
        <taxon>Ecdysozoa</taxon>
        <taxon>Arthropoda</taxon>
        <taxon>Crustacea</taxon>
        <taxon>Multicrustacea</taxon>
        <taxon>Malacostraca</taxon>
        <taxon>Eumalacostraca</taxon>
        <taxon>Peracarida</taxon>
        <taxon>Isopoda</taxon>
        <taxon>Oniscidea</taxon>
        <taxon>Crinocheta</taxon>
        <taxon>Armadillidiidae</taxon>
        <taxon>Armadillidium</taxon>
    </lineage>
</organism>
<dbReference type="Gene3D" id="3.40.50.360">
    <property type="match status" value="1"/>
</dbReference>
<comment type="subcellular location">
    <subcellularLocation>
        <location evidence="3">Cytoplasm</location>
    </subcellularLocation>
</comment>
<comment type="caution">
    <text evidence="13">The sequence shown here is derived from an EMBL/GenBank/DDBJ whole genome shotgun (WGS) entry which is preliminary data.</text>
</comment>
<feature type="domain" description="Flavodoxin-like" evidence="11">
    <location>
        <begin position="1"/>
        <end position="111"/>
    </location>
</feature>
<dbReference type="SUPFAM" id="SSF63380">
    <property type="entry name" value="Riboflavin synthase domain-like"/>
    <property type="match status" value="1"/>
</dbReference>
<accession>A0A5N5T0P6</accession>
<dbReference type="OrthoDB" id="1856718at2759"/>
<keyword evidence="9" id="KW-0560">Oxidoreductase</keyword>
<dbReference type="Proteomes" id="UP000326759">
    <property type="component" value="Unassembled WGS sequence"/>
</dbReference>
<comment type="catalytic activity">
    <reaction evidence="10">
        <text>2 oxidized [2Fe-2S]-[protein] + NADPH = 2 reduced [2Fe-2S]-[protein] + NADP(+) + H(+)</text>
        <dbReference type="Rhea" id="RHEA:67716"/>
        <dbReference type="Rhea" id="RHEA-COMP:17327"/>
        <dbReference type="Rhea" id="RHEA-COMP:17328"/>
        <dbReference type="ChEBI" id="CHEBI:15378"/>
        <dbReference type="ChEBI" id="CHEBI:33737"/>
        <dbReference type="ChEBI" id="CHEBI:33738"/>
        <dbReference type="ChEBI" id="CHEBI:57783"/>
        <dbReference type="ChEBI" id="CHEBI:58349"/>
    </reaction>
    <physiologicalReaction direction="left-to-right" evidence="10">
        <dbReference type="Rhea" id="RHEA:67717"/>
    </physiologicalReaction>
</comment>
<keyword evidence="14" id="KW-1185">Reference proteome</keyword>
<dbReference type="InterPro" id="IPR023173">
    <property type="entry name" value="NADPH_Cyt_P450_Rdtase_alpha"/>
</dbReference>
<dbReference type="InterPro" id="IPR029039">
    <property type="entry name" value="Flavoprotein-like_sf"/>
</dbReference>
<evidence type="ECO:0000256" key="5">
    <source>
        <dbReference type="ARBA" id="ARBA00022630"/>
    </source>
</evidence>
<dbReference type="GO" id="GO:0016651">
    <property type="term" value="F:oxidoreductase activity, acting on NAD(P)H"/>
    <property type="evidence" value="ECO:0007669"/>
    <property type="project" value="UniProtKB-ARBA"/>
</dbReference>
<evidence type="ECO:0000313" key="14">
    <source>
        <dbReference type="Proteomes" id="UP000326759"/>
    </source>
</evidence>
<dbReference type="Pfam" id="PF00175">
    <property type="entry name" value="NAD_binding_1"/>
    <property type="match status" value="1"/>
</dbReference>
<dbReference type="PRINTS" id="PR00369">
    <property type="entry name" value="FLAVODOXIN"/>
</dbReference>
<dbReference type="InterPro" id="IPR001433">
    <property type="entry name" value="OxRdtase_FAD/NAD-bd"/>
</dbReference>
<evidence type="ECO:0000256" key="3">
    <source>
        <dbReference type="ARBA" id="ARBA00004496"/>
    </source>
</evidence>
<gene>
    <name evidence="13" type="primary">ndor1</name>
    <name evidence="13" type="ORF">Anas_04682</name>
</gene>
<evidence type="ECO:0000256" key="1">
    <source>
        <dbReference type="ARBA" id="ARBA00001917"/>
    </source>
</evidence>
<evidence type="ECO:0000256" key="2">
    <source>
        <dbReference type="ARBA" id="ARBA00001974"/>
    </source>
</evidence>
<reference evidence="13 14" key="1">
    <citation type="journal article" date="2019" name="PLoS Biol.">
        <title>Sex chromosomes control vertical transmission of feminizing Wolbachia symbionts in an isopod.</title>
        <authorList>
            <person name="Becking T."/>
            <person name="Chebbi M.A."/>
            <person name="Giraud I."/>
            <person name="Moumen B."/>
            <person name="Laverre T."/>
            <person name="Caubet Y."/>
            <person name="Peccoud J."/>
            <person name="Gilbert C."/>
            <person name="Cordaux R."/>
        </authorList>
    </citation>
    <scope>NUCLEOTIDE SEQUENCE [LARGE SCALE GENOMIC DNA]</scope>
    <source>
        <strain evidence="13">ANa2</strain>
        <tissue evidence="13">Whole body excluding digestive tract and cuticle</tissue>
    </source>
</reference>
<dbReference type="GO" id="GO:0016226">
    <property type="term" value="P:iron-sulfur cluster assembly"/>
    <property type="evidence" value="ECO:0007669"/>
    <property type="project" value="UniProtKB-ARBA"/>
</dbReference>
<dbReference type="EMBL" id="SEYY01015678">
    <property type="protein sequence ID" value="KAB7500024.1"/>
    <property type="molecule type" value="Genomic_DNA"/>
</dbReference>
<dbReference type="Gene3D" id="3.40.50.80">
    <property type="entry name" value="Nucleotide-binding domain of ferredoxin-NADP reductase (FNR) module"/>
    <property type="match status" value="1"/>
</dbReference>
<dbReference type="AlphaFoldDB" id="A0A5N5T0P6"/>
<dbReference type="InterPro" id="IPR017938">
    <property type="entry name" value="Riboflavin_synthase-like_b-brl"/>
</dbReference>
<evidence type="ECO:0000256" key="10">
    <source>
        <dbReference type="ARBA" id="ARBA00052174"/>
    </source>
</evidence>
<comment type="cofactor">
    <cofactor evidence="1">
        <name>FMN</name>
        <dbReference type="ChEBI" id="CHEBI:58210"/>
    </cofactor>
</comment>
<comment type="cofactor">
    <cofactor evidence="2">
        <name>FAD</name>
        <dbReference type="ChEBI" id="CHEBI:57692"/>
    </cofactor>
</comment>
<evidence type="ECO:0000256" key="7">
    <source>
        <dbReference type="ARBA" id="ARBA00022827"/>
    </source>
</evidence>
<dbReference type="Gene3D" id="1.20.990.10">
    <property type="entry name" value="NADPH-cytochrome p450 Reductase, Chain A, domain 3"/>
    <property type="match status" value="1"/>
</dbReference>
<evidence type="ECO:0000313" key="13">
    <source>
        <dbReference type="EMBL" id="KAB7500024.1"/>
    </source>
</evidence>
<evidence type="ECO:0000256" key="4">
    <source>
        <dbReference type="ARBA" id="ARBA00022490"/>
    </source>
</evidence>
<dbReference type="SUPFAM" id="SSF52218">
    <property type="entry name" value="Flavoproteins"/>
    <property type="match status" value="1"/>
</dbReference>
<dbReference type="InterPro" id="IPR008254">
    <property type="entry name" value="Flavodoxin/NO_synth"/>
</dbReference>
<dbReference type="InterPro" id="IPR039261">
    <property type="entry name" value="FNR_nucleotide-bd"/>
</dbReference>
<proteinExistence type="predicted"/>
<dbReference type="FunFam" id="3.40.50.80:FF:000030">
    <property type="entry name" value="NADPH-dependent diflavin oxidoreductase 1"/>
    <property type="match status" value="1"/>
</dbReference>
<evidence type="ECO:0000256" key="9">
    <source>
        <dbReference type="ARBA" id="ARBA00023002"/>
    </source>
</evidence>
<dbReference type="InterPro" id="IPR003097">
    <property type="entry name" value="CysJ-like_FAD-binding"/>
</dbReference>
<dbReference type="InterPro" id="IPR001709">
    <property type="entry name" value="Flavoprot_Pyr_Nucl_cyt_Rdtase"/>
</dbReference>